<protein>
    <recommendedName>
        <fullName evidence="1">Antitoxin SocA-like Panacea domain-containing protein</fullName>
    </recommendedName>
</protein>
<proteinExistence type="predicted"/>
<dbReference type="Proteomes" id="UP001272052">
    <property type="component" value="Unassembled WGS sequence"/>
</dbReference>
<organism evidence="2 3">
    <name type="scientific">Methanimicrococcus hacksteinii</name>
    <dbReference type="NCBI Taxonomy" id="3028293"/>
    <lineage>
        <taxon>Archaea</taxon>
        <taxon>Methanobacteriati</taxon>
        <taxon>Methanobacteriota</taxon>
        <taxon>Stenosarchaea group</taxon>
        <taxon>Methanomicrobia</taxon>
        <taxon>Methanosarcinales</taxon>
        <taxon>Methanosarcinaceae</taxon>
        <taxon>Methanimicrococcus</taxon>
    </lineage>
</organism>
<dbReference type="EMBL" id="JAWDKC010000011">
    <property type="protein sequence ID" value="MDV0444875.1"/>
    <property type="molecule type" value="Genomic_DNA"/>
</dbReference>
<dbReference type="Pfam" id="PF13274">
    <property type="entry name" value="SocA_Panacea"/>
    <property type="match status" value="1"/>
</dbReference>
<feature type="domain" description="Antitoxin SocA-like Panacea" evidence="1">
    <location>
        <begin position="26"/>
        <end position="117"/>
    </location>
</feature>
<reference evidence="2 3" key="1">
    <citation type="submission" date="2023-06" db="EMBL/GenBank/DDBJ databases">
        <title>Genome sequence of Methanimicrococcus sp. At1.</title>
        <authorList>
            <person name="Protasov E."/>
            <person name="Platt K."/>
            <person name="Poehlein A."/>
            <person name="Daniel R."/>
            <person name="Brune A."/>
        </authorList>
    </citation>
    <scope>NUCLEOTIDE SEQUENCE [LARGE SCALE GENOMIC DNA]</scope>
    <source>
        <strain evidence="2 3">At1</strain>
    </source>
</reference>
<evidence type="ECO:0000313" key="3">
    <source>
        <dbReference type="Proteomes" id="UP001272052"/>
    </source>
</evidence>
<evidence type="ECO:0000259" key="1">
    <source>
        <dbReference type="Pfam" id="PF13274"/>
    </source>
</evidence>
<gene>
    <name evidence="2" type="ORF">MmiAt1_04210</name>
</gene>
<accession>A0ABU3VNF1</accession>
<keyword evidence="3" id="KW-1185">Reference proteome</keyword>
<name>A0ABU3VNF1_9EURY</name>
<evidence type="ECO:0000313" key="2">
    <source>
        <dbReference type="EMBL" id="MDV0444875.1"/>
    </source>
</evidence>
<dbReference type="InterPro" id="IPR025272">
    <property type="entry name" value="SocA_Panacea"/>
</dbReference>
<sequence length="152" mass="18116">MADPLYDIEDVAKWFLNKNALQHKKLQKLSYYAVAWNYALLDAPLCKRDAFQAWIHGPVSPILYDIYKNYGWTFIPQTEYAADFGESEEVLEFVWEVYKDYSQFQLENLTHSELPWEKARAGYSELERSEEVISPKVMKDFYRKMYENSQND</sequence>
<dbReference type="RefSeq" id="WP_318785285.1">
    <property type="nucleotide sequence ID" value="NZ_JAWDKC010000011.1"/>
</dbReference>
<comment type="caution">
    <text evidence="2">The sequence shown here is derived from an EMBL/GenBank/DDBJ whole genome shotgun (WGS) entry which is preliminary data.</text>
</comment>